<dbReference type="PANTHER" id="PTHR30363">
    <property type="entry name" value="HTH-TYPE TRANSCRIPTIONAL REGULATOR SRLR-RELATED"/>
    <property type="match status" value="1"/>
</dbReference>
<evidence type="ECO:0000313" key="5">
    <source>
        <dbReference type="EMBL" id="NIJ02682.1"/>
    </source>
</evidence>
<dbReference type="PANTHER" id="PTHR30363:SF44">
    <property type="entry name" value="AGA OPERON TRANSCRIPTIONAL REPRESSOR-RELATED"/>
    <property type="match status" value="1"/>
</dbReference>
<keyword evidence="6" id="KW-1185">Reference proteome</keyword>
<dbReference type="SUPFAM" id="SSF100950">
    <property type="entry name" value="NagB/RpiA/CoA transferase-like"/>
    <property type="match status" value="1"/>
</dbReference>
<dbReference type="Proteomes" id="UP000802392">
    <property type="component" value="Unassembled WGS sequence"/>
</dbReference>
<dbReference type="InterPro" id="IPR036390">
    <property type="entry name" value="WH_DNA-bd_sf"/>
</dbReference>
<dbReference type="InterPro" id="IPR050313">
    <property type="entry name" value="Carb_Metab_HTH_regulators"/>
</dbReference>
<dbReference type="SMART" id="SM01134">
    <property type="entry name" value="DeoRC"/>
    <property type="match status" value="1"/>
</dbReference>
<keyword evidence="3" id="KW-0804">Transcription</keyword>
<accession>A0ABX0TJM4</accession>
<dbReference type="InterPro" id="IPR018356">
    <property type="entry name" value="Tscrpt_reg_HTH_DeoR_CS"/>
</dbReference>
<keyword evidence="2" id="KW-0238">DNA-binding</keyword>
<dbReference type="PROSITE" id="PS00894">
    <property type="entry name" value="HTH_DEOR_1"/>
    <property type="match status" value="1"/>
</dbReference>
<dbReference type="InterPro" id="IPR014036">
    <property type="entry name" value="DeoR-like_C"/>
</dbReference>
<evidence type="ECO:0000256" key="2">
    <source>
        <dbReference type="ARBA" id="ARBA00023125"/>
    </source>
</evidence>
<proteinExistence type="predicted"/>
<dbReference type="InterPro" id="IPR001034">
    <property type="entry name" value="DeoR_HTH"/>
</dbReference>
<dbReference type="Pfam" id="PF00455">
    <property type="entry name" value="DeoRC"/>
    <property type="match status" value="1"/>
</dbReference>
<gene>
    <name evidence="5" type="ORF">FHR86_003026</name>
</gene>
<keyword evidence="1" id="KW-0805">Transcription regulation</keyword>
<evidence type="ECO:0000256" key="1">
    <source>
        <dbReference type="ARBA" id="ARBA00023015"/>
    </source>
</evidence>
<reference evidence="5 6" key="1">
    <citation type="submission" date="2020-03" db="EMBL/GenBank/DDBJ databases">
        <title>Genomic Encyclopedia of Type Strains, Phase III (KMG-III): the genomes of soil and plant-associated and newly described type strains.</title>
        <authorList>
            <person name="Whitman W."/>
        </authorList>
    </citation>
    <scope>NUCLEOTIDE SEQUENCE [LARGE SCALE GENOMIC DNA]</scope>
    <source>
        <strain evidence="5 6">CECT 4207</strain>
    </source>
</reference>
<dbReference type="PROSITE" id="PS51000">
    <property type="entry name" value="HTH_DEOR_2"/>
    <property type="match status" value="1"/>
</dbReference>
<dbReference type="PRINTS" id="PR00037">
    <property type="entry name" value="HTHLACR"/>
</dbReference>
<dbReference type="InterPro" id="IPR037171">
    <property type="entry name" value="NagB/RpiA_transferase-like"/>
</dbReference>
<comment type="caution">
    <text evidence="5">The sequence shown here is derived from an EMBL/GenBank/DDBJ whole genome shotgun (WGS) entry which is preliminary data.</text>
</comment>
<evidence type="ECO:0000256" key="3">
    <source>
        <dbReference type="ARBA" id="ARBA00023163"/>
    </source>
</evidence>
<dbReference type="SMART" id="SM00420">
    <property type="entry name" value="HTH_DEOR"/>
    <property type="match status" value="1"/>
</dbReference>
<feature type="domain" description="HTH deoR-type" evidence="4">
    <location>
        <begin position="3"/>
        <end position="58"/>
    </location>
</feature>
<name>A0ABX0TJM4_9MICC</name>
<sequence>MGTADRHRLIGELLRAREHVTVEELVSSTGSSGATIRRDLEILAAHGVLQRVHGGARSLVARGDNPGYGQRVLEDHETKLRLAAAVDALIRDRDHVWLDAGSTATEVARRLGKRQLTVMPMSLHSVDGLLEDPSGREPDIILPGGSLILGERAFRGPMAEANIRSLRFDTAVVTPCALNLKDGLLAHDIDDAAVKRAGIESAARVIVAAAAGKWTAGAVALVAAMDAVDVIVTDLEPTPEDRELLNKLSVEVVIA</sequence>
<dbReference type="Pfam" id="PF08220">
    <property type="entry name" value="HTH_DeoR"/>
    <property type="match status" value="1"/>
</dbReference>
<organism evidence="5 6">
    <name type="scientific">Paenarthrobacter ilicis</name>
    <dbReference type="NCBI Taxonomy" id="43665"/>
    <lineage>
        <taxon>Bacteria</taxon>
        <taxon>Bacillati</taxon>
        <taxon>Actinomycetota</taxon>
        <taxon>Actinomycetes</taxon>
        <taxon>Micrococcales</taxon>
        <taxon>Micrococcaceae</taxon>
        <taxon>Paenarthrobacter</taxon>
    </lineage>
</organism>
<dbReference type="RefSeq" id="WP_167268124.1">
    <property type="nucleotide sequence ID" value="NZ_BAAAVO010000009.1"/>
</dbReference>
<dbReference type="SUPFAM" id="SSF46785">
    <property type="entry name" value="Winged helix' DNA-binding domain"/>
    <property type="match status" value="1"/>
</dbReference>
<evidence type="ECO:0000259" key="4">
    <source>
        <dbReference type="PROSITE" id="PS51000"/>
    </source>
</evidence>
<dbReference type="EMBL" id="JAAOZD010000006">
    <property type="protein sequence ID" value="NIJ02682.1"/>
    <property type="molecule type" value="Genomic_DNA"/>
</dbReference>
<evidence type="ECO:0000313" key="6">
    <source>
        <dbReference type="Proteomes" id="UP000802392"/>
    </source>
</evidence>
<protein>
    <submittedName>
        <fullName evidence="5">DeoR/GlpR family transcriptional regulator of sugar metabolism</fullName>
    </submittedName>
</protein>